<evidence type="ECO:0000256" key="4">
    <source>
        <dbReference type="ARBA" id="ARBA00022692"/>
    </source>
</evidence>
<accession>A0AAD4XPP7</accession>
<evidence type="ECO:0000256" key="3">
    <source>
        <dbReference type="ARBA" id="ARBA00006483"/>
    </source>
</evidence>
<keyword evidence="4 7" id="KW-0812">Transmembrane</keyword>
<sequence length="194" mass="22285">MATDHESIPTPILPESTGGLELLLRAKDRLRSDLATTRPWKEMIKQERINIPSTFNDSVSRIKINLAYFRMNYTIFVLLSLFLSLLWHPVSLLIFVLTMFIWMFFYFLRDEPLVILHRNIDDRVVLVVLSVFTILVLLLTHVTLNILISVSLSVVLVLIHAGLRKNEDLFVLNDNNEEEDLEQLPLAPASSLSS</sequence>
<dbReference type="GO" id="GO:0005794">
    <property type="term" value="C:Golgi apparatus"/>
    <property type="evidence" value="ECO:0007669"/>
    <property type="project" value="TreeGrafter"/>
</dbReference>
<feature type="transmembrane region" description="Helical" evidence="7">
    <location>
        <begin position="67"/>
        <end position="86"/>
    </location>
</feature>
<protein>
    <recommendedName>
        <fullName evidence="7">PRA1 family protein</fullName>
    </recommendedName>
</protein>
<comment type="subcellular location">
    <subcellularLocation>
        <location evidence="2 7">Membrane</location>
        <topology evidence="2 7">Multi-pass membrane protein</topology>
    </subcellularLocation>
</comment>
<organism evidence="8 9">
    <name type="scientific">Papaver atlanticum</name>
    <dbReference type="NCBI Taxonomy" id="357466"/>
    <lineage>
        <taxon>Eukaryota</taxon>
        <taxon>Viridiplantae</taxon>
        <taxon>Streptophyta</taxon>
        <taxon>Embryophyta</taxon>
        <taxon>Tracheophyta</taxon>
        <taxon>Spermatophyta</taxon>
        <taxon>Magnoliopsida</taxon>
        <taxon>Ranunculales</taxon>
        <taxon>Papaveraceae</taxon>
        <taxon>Papaveroideae</taxon>
        <taxon>Papaver</taxon>
    </lineage>
</organism>
<comment type="caution">
    <text evidence="8">The sequence shown here is derived from an EMBL/GenBank/DDBJ whole genome shotgun (WGS) entry which is preliminary data.</text>
</comment>
<proteinExistence type="inferred from homology"/>
<evidence type="ECO:0000256" key="6">
    <source>
        <dbReference type="ARBA" id="ARBA00023136"/>
    </source>
</evidence>
<dbReference type="GO" id="GO:0016020">
    <property type="term" value="C:membrane"/>
    <property type="evidence" value="ECO:0007669"/>
    <property type="project" value="UniProtKB-SubCell"/>
</dbReference>
<dbReference type="InterPro" id="IPR004895">
    <property type="entry name" value="Prenylated_rab_accept_PRA1"/>
</dbReference>
<keyword evidence="6 7" id="KW-0472">Membrane</keyword>
<keyword evidence="9" id="KW-1185">Reference proteome</keyword>
<evidence type="ECO:0000313" key="8">
    <source>
        <dbReference type="EMBL" id="KAI3934269.1"/>
    </source>
</evidence>
<dbReference type="EMBL" id="JAJJMB010006586">
    <property type="protein sequence ID" value="KAI3934269.1"/>
    <property type="molecule type" value="Genomic_DNA"/>
</dbReference>
<comment type="function">
    <text evidence="1 7">May be involved in both secretory and endocytic intracellular trafficking in the endosomal/prevacuolar compartments.</text>
</comment>
<evidence type="ECO:0000256" key="5">
    <source>
        <dbReference type="ARBA" id="ARBA00022989"/>
    </source>
</evidence>
<keyword evidence="5 7" id="KW-1133">Transmembrane helix</keyword>
<evidence type="ECO:0000256" key="7">
    <source>
        <dbReference type="RuleBase" id="RU363107"/>
    </source>
</evidence>
<name>A0AAD4XPP7_9MAGN</name>
<dbReference type="AlphaFoldDB" id="A0AAD4XPP7"/>
<dbReference type="Proteomes" id="UP001202328">
    <property type="component" value="Unassembled WGS sequence"/>
</dbReference>
<feature type="transmembrane region" description="Helical" evidence="7">
    <location>
        <begin position="146"/>
        <end position="163"/>
    </location>
</feature>
<dbReference type="Pfam" id="PF03208">
    <property type="entry name" value="PRA1"/>
    <property type="match status" value="1"/>
</dbReference>
<evidence type="ECO:0000313" key="9">
    <source>
        <dbReference type="Proteomes" id="UP001202328"/>
    </source>
</evidence>
<gene>
    <name evidence="8" type="ORF">MKW98_009250</name>
</gene>
<dbReference type="PANTHER" id="PTHR19317:SF2">
    <property type="entry name" value="PRA1 FAMILY PROTEIN F2"/>
    <property type="match status" value="1"/>
</dbReference>
<reference evidence="8" key="1">
    <citation type="submission" date="2022-04" db="EMBL/GenBank/DDBJ databases">
        <title>A functionally conserved STORR gene fusion in Papaver species that diverged 16.8 million years ago.</title>
        <authorList>
            <person name="Catania T."/>
        </authorList>
    </citation>
    <scope>NUCLEOTIDE SEQUENCE</scope>
    <source>
        <strain evidence="8">S-188037</strain>
    </source>
</reference>
<dbReference type="PANTHER" id="PTHR19317">
    <property type="entry name" value="PRENYLATED RAB ACCEPTOR 1-RELATED"/>
    <property type="match status" value="1"/>
</dbReference>
<dbReference type="GO" id="GO:0005783">
    <property type="term" value="C:endoplasmic reticulum"/>
    <property type="evidence" value="ECO:0007669"/>
    <property type="project" value="TreeGrafter"/>
</dbReference>
<comment type="similarity">
    <text evidence="3 7">Belongs to the PRA1 family.</text>
</comment>
<evidence type="ECO:0000256" key="2">
    <source>
        <dbReference type="ARBA" id="ARBA00004141"/>
    </source>
</evidence>
<dbReference type="GO" id="GO:0016192">
    <property type="term" value="P:vesicle-mediated transport"/>
    <property type="evidence" value="ECO:0007669"/>
    <property type="project" value="TreeGrafter"/>
</dbReference>
<keyword evidence="7" id="KW-0813">Transport</keyword>
<evidence type="ECO:0000256" key="1">
    <source>
        <dbReference type="ARBA" id="ARBA00002501"/>
    </source>
</evidence>